<reference evidence="1 2" key="1">
    <citation type="submission" date="2014-04" db="EMBL/GenBank/DDBJ databases">
        <authorList>
            <consortium name="DOE Joint Genome Institute"/>
            <person name="Kuo A."/>
            <person name="Kohler A."/>
            <person name="Jargeat P."/>
            <person name="Nagy L.G."/>
            <person name="Floudas D."/>
            <person name="Copeland A."/>
            <person name="Barry K.W."/>
            <person name="Cichocki N."/>
            <person name="Veneault-Fourrey C."/>
            <person name="LaButti K."/>
            <person name="Lindquist E.A."/>
            <person name="Lipzen A."/>
            <person name="Lundell T."/>
            <person name="Morin E."/>
            <person name="Murat C."/>
            <person name="Sun H."/>
            <person name="Tunlid A."/>
            <person name="Henrissat B."/>
            <person name="Grigoriev I.V."/>
            <person name="Hibbett D.S."/>
            <person name="Martin F."/>
            <person name="Nordberg H.P."/>
            <person name="Cantor M.N."/>
            <person name="Hua S.X."/>
        </authorList>
    </citation>
    <scope>NUCLEOTIDE SEQUENCE [LARGE SCALE GENOMIC DNA]</scope>
    <source>
        <strain evidence="1 2">Ve08.2h10</strain>
    </source>
</reference>
<dbReference type="Proteomes" id="UP000054538">
    <property type="component" value="Unassembled WGS sequence"/>
</dbReference>
<reference evidence="2" key="2">
    <citation type="submission" date="2015-01" db="EMBL/GenBank/DDBJ databases">
        <title>Evolutionary Origins and Diversification of the Mycorrhizal Mutualists.</title>
        <authorList>
            <consortium name="DOE Joint Genome Institute"/>
            <consortium name="Mycorrhizal Genomics Consortium"/>
            <person name="Kohler A."/>
            <person name="Kuo A."/>
            <person name="Nagy L.G."/>
            <person name="Floudas D."/>
            <person name="Copeland A."/>
            <person name="Barry K.W."/>
            <person name="Cichocki N."/>
            <person name="Veneault-Fourrey C."/>
            <person name="LaButti K."/>
            <person name="Lindquist E.A."/>
            <person name="Lipzen A."/>
            <person name="Lundell T."/>
            <person name="Morin E."/>
            <person name="Murat C."/>
            <person name="Riley R."/>
            <person name="Ohm R."/>
            <person name="Sun H."/>
            <person name="Tunlid A."/>
            <person name="Henrissat B."/>
            <person name="Grigoriev I.V."/>
            <person name="Hibbett D.S."/>
            <person name="Martin F."/>
        </authorList>
    </citation>
    <scope>NUCLEOTIDE SEQUENCE [LARGE SCALE GENOMIC DNA]</scope>
    <source>
        <strain evidence="2">Ve08.2h10</strain>
    </source>
</reference>
<name>A0A0D0DPH0_9AGAM</name>
<accession>A0A0D0DPH0</accession>
<dbReference type="STRING" id="930991.A0A0D0DPH0"/>
<keyword evidence="2" id="KW-1185">Reference proteome</keyword>
<evidence type="ECO:0000313" key="2">
    <source>
        <dbReference type="Proteomes" id="UP000054538"/>
    </source>
</evidence>
<evidence type="ECO:0000313" key="1">
    <source>
        <dbReference type="EMBL" id="KIK93873.1"/>
    </source>
</evidence>
<organism evidence="1 2">
    <name type="scientific">Paxillus rubicundulus Ve08.2h10</name>
    <dbReference type="NCBI Taxonomy" id="930991"/>
    <lineage>
        <taxon>Eukaryota</taxon>
        <taxon>Fungi</taxon>
        <taxon>Dikarya</taxon>
        <taxon>Basidiomycota</taxon>
        <taxon>Agaricomycotina</taxon>
        <taxon>Agaricomycetes</taxon>
        <taxon>Agaricomycetidae</taxon>
        <taxon>Boletales</taxon>
        <taxon>Paxilineae</taxon>
        <taxon>Paxillaceae</taxon>
        <taxon>Paxillus</taxon>
    </lineage>
</organism>
<protein>
    <submittedName>
        <fullName evidence="1">Unplaced genomic scaffold scaffold_325, whole genome shotgun sequence</fullName>
    </submittedName>
</protein>
<feature type="non-terminal residue" evidence="1">
    <location>
        <position position="1"/>
    </location>
</feature>
<dbReference type="OrthoDB" id="3265433at2759"/>
<proteinExistence type="predicted"/>
<dbReference type="InParanoid" id="A0A0D0DPH0"/>
<dbReference type="EMBL" id="KN825147">
    <property type="protein sequence ID" value="KIK93873.1"/>
    <property type="molecule type" value="Genomic_DNA"/>
</dbReference>
<dbReference type="AlphaFoldDB" id="A0A0D0DPH0"/>
<gene>
    <name evidence="1" type="ORF">PAXRUDRAFT_144037</name>
</gene>
<sequence length="162" mass="18541">RALISLGADEDTLVWYQALKKDYLKVSTAVSDQNAQGHWDLTLAWFWTIDVQRDAELDDWMSEFYRGQWLRVKALKDRWEEEVELLRAEGKRTINFFDYKARSNKRVGSHTNSSSFSTGNLSFNVFSLASLVPLSFNPKASAMHWMSMGKVPAPTSTDINAL</sequence>
<dbReference type="HOGENOM" id="CLU_003703_6_0_1"/>